<evidence type="ECO:0000313" key="3">
    <source>
        <dbReference type="Proteomes" id="UP000092444"/>
    </source>
</evidence>
<accession>A0ABK9NGA8</accession>
<organism evidence="2 3">
    <name type="scientific">Glossina morsitans morsitans</name>
    <name type="common">Savannah tsetse fly</name>
    <dbReference type="NCBI Taxonomy" id="37546"/>
    <lineage>
        <taxon>Eukaryota</taxon>
        <taxon>Metazoa</taxon>
        <taxon>Ecdysozoa</taxon>
        <taxon>Arthropoda</taxon>
        <taxon>Hexapoda</taxon>
        <taxon>Insecta</taxon>
        <taxon>Pterygota</taxon>
        <taxon>Neoptera</taxon>
        <taxon>Endopterygota</taxon>
        <taxon>Diptera</taxon>
        <taxon>Brachycera</taxon>
        <taxon>Muscomorpha</taxon>
        <taxon>Hippoboscoidea</taxon>
        <taxon>Glossinidae</taxon>
        <taxon>Glossina</taxon>
    </lineage>
</organism>
<feature type="signal peptide" evidence="1">
    <location>
        <begin position="1"/>
        <end position="18"/>
    </location>
</feature>
<dbReference type="EMBL" id="CCAG010015664">
    <property type="status" value="NOT_ANNOTATED_CDS"/>
    <property type="molecule type" value="Genomic_DNA"/>
</dbReference>
<reference evidence="2" key="1">
    <citation type="submission" date="2025-05" db="UniProtKB">
        <authorList>
            <consortium name="EnsemblMetazoa"/>
        </authorList>
    </citation>
    <scope>IDENTIFICATION</scope>
    <source>
        <strain evidence="2">Yale</strain>
    </source>
</reference>
<protein>
    <recommendedName>
        <fullName evidence="4">Cadherin N-terminal domain-containing protein</fullName>
    </recommendedName>
</protein>
<evidence type="ECO:0000313" key="2">
    <source>
        <dbReference type="EnsemblMetazoa" id="GMOY014221.P1380"/>
    </source>
</evidence>
<sequence>MAEGYIVVKLFALASCSASLLSTECRSSIVRRESENYTFADILRELNVNSQVLF</sequence>
<evidence type="ECO:0000256" key="1">
    <source>
        <dbReference type="SAM" id="SignalP"/>
    </source>
</evidence>
<keyword evidence="1" id="KW-0732">Signal</keyword>
<dbReference type="Proteomes" id="UP000092444">
    <property type="component" value="Unassembled WGS sequence"/>
</dbReference>
<feature type="chain" id="PRO_5046810451" description="Cadherin N-terminal domain-containing protein" evidence="1">
    <location>
        <begin position="19"/>
        <end position="54"/>
    </location>
</feature>
<proteinExistence type="predicted"/>
<name>A0ABK9NGA8_GLOMM</name>
<dbReference type="EnsemblMetazoa" id="GMOY014221.R1380">
    <property type="protein sequence ID" value="GMOY014221.P1380"/>
    <property type="gene ID" value="GMOY014221"/>
</dbReference>
<keyword evidence="3" id="KW-1185">Reference proteome</keyword>
<evidence type="ECO:0008006" key="4">
    <source>
        <dbReference type="Google" id="ProtNLM"/>
    </source>
</evidence>